<accession>E1WZQ8</accession>
<evidence type="ECO:0000313" key="1">
    <source>
        <dbReference type="EMBL" id="CBW26244.1"/>
    </source>
</evidence>
<dbReference type="InterPro" id="IPR019734">
    <property type="entry name" value="TPR_rpt"/>
</dbReference>
<evidence type="ECO:0000313" key="2">
    <source>
        <dbReference type="Proteomes" id="UP000008963"/>
    </source>
</evidence>
<organism evidence="1 2">
    <name type="scientific">Halobacteriovorax marinus (strain ATCC BAA-682 / DSM 15412 / SJ)</name>
    <name type="common">Bacteriovorax marinus</name>
    <dbReference type="NCBI Taxonomy" id="862908"/>
    <lineage>
        <taxon>Bacteria</taxon>
        <taxon>Pseudomonadati</taxon>
        <taxon>Bdellovibrionota</taxon>
        <taxon>Bacteriovoracia</taxon>
        <taxon>Bacteriovoracales</taxon>
        <taxon>Halobacteriovoraceae</taxon>
        <taxon>Halobacteriovorax</taxon>
    </lineage>
</organism>
<dbReference type="EMBL" id="FQ312005">
    <property type="protein sequence ID" value="CBW26244.1"/>
    <property type="molecule type" value="Genomic_DNA"/>
</dbReference>
<protein>
    <submittedName>
        <fullName evidence="1">Membrane protein</fullName>
    </submittedName>
</protein>
<name>E1WZQ8_HALMS</name>
<dbReference type="SMART" id="SM00028">
    <property type="entry name" value="TPR"/>
    <property type="match status" value="4"/>
</dbReference>
<dbReference type="eggNOG" id="COG0457">
    <property type="taxonomic scope" value="Bacteria"/>
</dbReference>
<proteinExistence type="predicted"/>
<dbReference type="HOGENOM" id="CLU_307922_0_0_7"/>
<reference evidence="2" key="1">
    <citation type="journal article" date="2013" name="ISME J.">
        <title>A small predatory core genome in the divergent marine Bacteriovorax marinus SJ and the terrestrial Bdellovibrio bacteriovorus.</title>
        <authorList>
            <person name="Crossman L.C."/>
            <person name="Chen H."/>
            <person name="Cerdeno-Tarraga A.M."/>
            <person name="Brooks K."/>
            <person name="Quail M.A."/>
            <person name="Pineiro S.A."/>
            <person name="Hobley L."/>
            <person name="Sockett R.E."/>
            <person name="Bentley S.D."/>
            <person name="Parkhill J."/>
            <person name="Williams H.N."/>
            <person name="Stine O.C."/>
        </authorList>
    </citation>
    <scope>NUCLEOTIDE SEQUENCE [LARGE SCALE GENOMIC DNA]</scope>
    <source>
        <strain evidence="2">ATCC BAA-682 / DSM 15412 / SJ</strain>
    </source>
</reference>
<keyword evidence="2" id="KW-1185">Reference proteome</keyword>
<dbReference type="SUPFAM" id="SSF48452">
    <property type="entry name" value="TPR-like"/>
    <property type="match status" value="1"/>
</dbReference>
<dbReference type="Gene3D" id="1.25.40.10">
    <property type="entry name" value="Tetratricopeptide repeat domain"/>
    <property type="match status" value="1"/>
</dbReference>
<dbReference type="PATRIC" id="fig|862908.3.peg.1311"/>
<dbReference type="AlphaFoldDB" id="E1WZQ8"/>
<dbReference type="STRING" id="862908.BMS_1379"/>
<dbReference type="InterPro" id="IPR011990">
    <property type="entry name" value="TPR-like_helical_dom_sf"/>
</dbReference>
<dbReference type="KEGG" id="bmx:BMS_1379"/>
<dbReference type="Proteomes" id="UP000008963">
    <property type="component" value="Chromosome"/>
</dbReference>
<gene>
    <name evidence="1" type="ordered locus">BMS_1379</name>
</gene>
<sequence>MRINIMKFISYFIFITLISLNTYSAEKKALSFEKNKRNRLVKMIHGEIKTIKKIRKRGPNLEYRLLELYSENLKIIKEEENNRFLKNRNPKLKKRHFFKQSALLNKKVEKLGLYITKRWPNYRSNGAIYYTLALNERDFNKGKKTEYYLKKSLRVAPHASPIVHSIKTALAELYYNDKKYSRAIKYYIDVIKNEGDEWYAKHHYNLAWCLLKVKRLALGLEHILKAYQISKSPRYVTVESQVLDAISIFYIQNDKINEGVKFYLENVEEPAEYITKMATRAQTTKKFEEVNDILVKGLAQAKERKQFSEQIIYYNYNLEFYRTFKQEEMHLSSAKELSKIYDLKHLKDEELEVSISSIKSYVGYLQIRLSKREQFTAGALNERKLNNILTYFEILINIDSTKKNEYLFFQAETLYSVRLFERAYKKYSTVLELVKKEKKEKWDDAFSKKVINSLLATLTKLEETGQSNYKYKTYVYSNHVSLWPKDKKSQLIYPKLFTIYFKKKKLKQAINVVKAYNFHFPQDIKSQKGMFAKVFDHYVKMKDVQEISHWIGEFNKGFLSFEKVYIKKAVVILAGLLFNEIDKTIASGDYAKAKQSYLTILENEKYPLKIKIQTSFRLSLLALKQNDIATSWKWLKYSLSIDTQQEIFKEITTIDRVITEYAQAQEFKKALSLSYTSLNKYCSKEFKSKNSIFKKALNYSIIENNYKAVKILNKLSTKCSINLDIIKTDIERYARDFATEGDLKKLKFYTALYPNFIKKDLINTLAENRYWQYSAKNEYKNANEMINILKSNQSNKVYQIMSYNSYILQYEKVEFKFSNIEFNGDIFNKEIESNFALIKRIVQQGSKIQDFKHQIMTPKVSYFISKKYEEFLVSIKAYRPKGFNSEEIKMFIGGMAPLYHKIKKEVDSYKEQTKNTIKANNILSYDNYNFLNERNIRTEVLMRYPASQLVISLDNQGMK</sequence>